<gene>
    <name evidence="2" type="ORF">V5R04_08880</name>
</gene>
<accession>A0AAU7DSQ0</accession>
<proteinExistence type="predicted"/>
<keyword evidence="1" id="KW-1133">Transmembrane helix</keyword>
<name>A0AAU7DSQ0_9MICO</name>
<keyword evidence="1" id="KW-0812">Transmembrane</keyword>
<reference evidence="2" key="1">
    <citation type="submission" date="2024-02" db="EMBL/GenBank/DDBJ databases">
        <title>Tomenella chthoni gen. nov. sp. nov., a member of the family Jonesiaceae isolated from bat guano.</title>
        <authorList>
            <person name="Miller S.L."/>
            <person name="King J."/>
            <person name="Sankaranarayanan K."/>
            <person name="Lawson P.A."/>
        </authorList>
    </citation>
    <scope>NUCLEOTIDE SEQUENCE</scope>
    <source>
        <strain evidence="2">BS-20</strain>
    </source>
</reference>
<evidence type="ECO:0000256" key="1">
    <source>
        <dbReference type="SAM" id="Phobius"/>
    </source>
</evidence>
<organism evidence="2">
    <name type="scientific">Jonesiaceae bacterium BS-20</name>
    <dbReference type="NCBI Taxonomy" id="3120821"/>
    <lineage>
        <taxon>Bacteria</taxon>
        <taxon>Bacillati</taxon>
        <taxon>Actinomycetota</taxon>
        <taxon>Actinomycetes</taxon>
        <taxon>Micrococcales</taxon>
        <taxon>Jonesiaceae</taxon>
    </lineage>
</organism>
<sequence length="153" mass="16820">MNQSKYRKALPQGAIRQQKGLAVMAVFAMFLGVLLALAGVGGLLPNQAPTAAPTSLGQGIAFIVLGTGMLAFGIWAMLYYRNNYIVLLPMEIMQRTPSRRIKRIPYSSVVNIEEFVIRWSPAVRITGIDGTVIRADALKLDVAGIKREVARYR</sequence>
<evidence type="ECO:0008006" key="3">
    <source>
        <dbReference type="Google" id="ProtNLM"/>
    </source>
</evidence>
<feature type="transmembrane region" description="Helical" evidence="1">
    <location>
        <begin position="56"/>
        <end position="80"/>
    </location>
</feature>
<dbReference type="AlphaFoldDB" id="A0AAU7DSQ0"/>
<keyword evidence="1" id="KW-0472">Membrane</keyword>
<evidence type="ECO:0000313" key="2">
    <source>
        <dbReference type="EMBL" id="XBH20364.1"/>
    </source>
</evidence>
<protein>
    <recommendedName>
        <fullName evidence="3">DUF304 domain-containing protein</fullName>
    </recommendedName>
</protein>
<feature type="transmembrane region" description="Helical" evidence="1">
    <location>
        <begin position="21"/>
        <end position="44"/>
    </location>
</feature>
<dbReference type="EMBL" id="CP146203">
    <property type="protein sequence ID" value="XBH20364.1"/>
    <property type="molecule type" value="Genomic_DNA"/>
</dbReference>